<name>A0AAW1WQR7_RUBAR</name>
<dbReference type="AlphaFoldDB" id="A0AAW1WQR7"/>
<keyword evidence="2" id="KW-1185">Reference proteome</keyword>
<comment type="caution">
    <text evidence="1">The sequence shown here is derived from an EMBL/GenBank/DDBJ whole genome shotgun (WGS) entry which is preliminary data.</text>
</comment>
<evidence type="ECO:0000313" key="1">
    <source>
        <dbReference type="EMBL" id="KAK9926947.1"/>
    </source>
</evidence>
<dbReference type="Proteomes" id="UP001457282">
    <property type="component" value="Unassembled WGS sequence"/>
</dbReference>
<protein>
    <submittedName>
        <fullName evidence="1">Uncharacterized protein</fullName>
    </submittedName>
</protein>
<organism evidence="1 2">
    <name type="scientific">Rubus argutus</name>
    <name type="common">Southern blackberry</name>
    <dbReference type="NCBI Taxonomy" id="59490"/>
    <lineage>
        <taxon>Eukaryota</taxon>
        <taxon>Viridiplantae</taxon>
        <taxon>Streptophyta</taxon>
        <taxon>Embryophyta</taxon>
        <taxon>Tracheophyta</taxon>
        <taxon>Spermatophyta</taxon>
        <taxon>Magnoliopsida</taxon>
        <taxon>eudicotyledons</taxon>
        <taxon>Gunneridae</taxon>
        <taxon>Pentapetalae</taxon>
        <taxon>rosids</taxon>
        <taxon>fabids</taxon>
        <taxon>Rosales</taxon>
        <taxon>Rosaceae</taxon>
        <taxon>Rosoideae</taxon>
        <taxon>Rosoideae incertae sedis</taxon>
        <taxon>Rubus</taxon>
    </lineage>
</organism>
<gene>
    <name evidence="1" type="ORF">M0R45_024153</name>
</gene>
<evidence type="ECO:0000313" key="2">
    <source>
        <dbReference type="Proteomes" id="UP001457282"/>
    </source>
</evidence>
<sequence length="121" mass="13467">MSLPMTIMSGKLFTTSVENLKLGMWLDMRDDIRVLSAEGSSVRLLHNGKNCIVFYPSAACYTTAASLAESDLSSLIATSRRLFGDLTSSTVDENRRSSSLEHRRHCETHLQRLLIFSFPPG</sequence>
<reference evidence="1 2" key="1">
    <citation type="journal article" date="2023" name="G3 (Bethesda)">
        <title>A chromosome-length genome assembly and annotation of blackberry (Rubus argutus, cv. 'Hillquist').</title>
        <authorList>
            <person name="Bruna T."/>
            <person name="Aryal R."/>
            <person name="Dudchenko O."/>
            <person name="Sargent D.J."/>
            <person name="Mead D."/>
            <person name="Buti M."/>
            <person name="Cavallini A."/>
            <person name="Hytonen T."/>
            <person name="Andres J."/>
            <person name="Pham M."/>
            <person name="Weisz D."/>
            <person name="Mascagni F."/>
            <person name="Usai G."/>
            <person name="Natali L."/>
            <person name="Bassil N."/>
            <person name="Fernandez G.E."/>
            <person name="Lomsadze A."/>
            <person name="Armour M."/>
            <person name="Olukolu B."/>
            <person name="Poorten T."/>
            <person name="Britton C."/>
            <person name="Davik J."/>
            <person name="Ashrafi H."/>
            <person name="Aiden E.L."/>
            <person name="Borodovsky M."/>
            <person name="Worthington M."/>
        </authorList>
    </citation>
    <scope>NUCLEOTIDE SEQUENCE [LARGE SCALE GENOMIC DNA]</scope>
    <source>
        <strain evidence="1">PI 553951</strain>
    </source>
</reference>
<dbReference type="EMBL" id="JBEDUW010000005">
    <property type="protein sequence ID" value="KAK9926947.1"/>
    <property type="molecule type" value="Genomic_DNA"/>
</dbReference>
<proteinExistence type="predicted"/>
<accession>A0AAW1WQR7</accession>